<keyword evidence="3 5" id="KW-0012">Acyltransferase</keyword>
<dbReference type="Proteomes" id="UP000663903">
    <property type="component" value="Chromosome"/>
</dbReference>
<dbReference type="RefSeq" id="WP_208010569.1">
    <property type="nucleotide sequence ID" value="NZ_CP071796.1"/>
</dbReference>
<sequence>MSSLPAPVAISDYPTPYPLQPRGSALARWLMRCWGWRIVFDGLPARQGVFAVYPHTSNWDFPVGILTKWALGLQLRFWGKDALFKYPLVGRWMRAVGGVPVQRTSARGVVGSTVAAFNQARRDGAMFWLAVAPEGTRKYIPGWRTGFYQVAVQADLPVCLVRFDWRLRQVRAVDFIRLTGDQAADFARMATILAGVQGHTPALASPVAPLDASVPRTEMVVKK</sequence>
<organism evidence="5 6">
    <name type="scientific">Ottowia testudinis</name>
    <dbReference type="NCBI Taxonomy" id="2816950"/>
    <lineage>
        <taxon>Bacteria</taxon>
        <taxon>Pseudomonadati</taxon>
        <taxon>Pseudomonadota</taxon>
        <taxon>Betaproteobacteria</taxon>
        <taxon>Burkholderiales</taxon>
        <taxon>Comamonadaceae</taxon>
        <taxon>Ottowia</taxon>
    </lineage>
</organism>
<evidence type="ECO:0000259" key="4">
    <source>
        <dbReference type="SMART" id="SM00563"/>
    </source>
</evidence>
<protein>
    <submittedName>
        <fullName evidence="5">1-acyl-sn-glycerol-3-phosphate acyltransferase</fullName>
    </submittedName>
</protein>
<evidence type="ECO:0000313" key="6">
    <source>
        <dbReference type="Proteomes" id="UP000663903"/>
    </source>
</evidence>
<dbReference type="AlphaFoldDB" id="A0A975CHW7"/>
<feature type="domain" description="Phospholipid/glycerol acyltransferase" evidence="4">
    <location>
        <begin position="49"/>
        <end position="163"/>
    </location>
</feature>
<accession>A0A975CHW7</accession>
<dbReference type="SMART" id="SM00563">
    <property type="entry name" value="PlsC"/>
    <property type="match status" value="1"/>
</dbReference>
<dbReference type="PANTHER" id="PTHR10434:SF9">
    <property type="entry name" value="PHOSPHOLIPID_GLYCEROL ACYLTRANSFERASE DOMAIN-CONTAINING PROTEIN"/>
    <property type="match status" value="1"/>
</dbReference>
<dbReference type="PANTHER" id="PTHR10434">
    <property type="entry name" value="1-ACYL-SN-GLYCEROL-3-PHOSPHATE ACYLTRANSFERASE"/>
    <property type="match status" value="1"/>
</dbReference>
<evidence type="ECO:0000256" key="3">
    <source>
        <dbReference type="ARBA" id="ARBA00023315"/>
    </source>
</evidence>
<evidence type="ECO:0000256" key="1">
    <source>
        <dbReference type="ARBA" id="ARBA00005189"/>
    </source>
</evidence>
<dbReference type="SUPFAM" id="SSF69593">
    <property type="entry name" value="Glycerol-3-phosphate (1)-acyltransferase"/>
    <property type="match status" value="1"/>
</dbReference>
<keyword evidence="2" id="KW-0808">Transferase</keyword>
<comment type="pathway">
    <text evidence="1">Lipid metabolism.</text>
</comment>
<reference evidence="5" key="1">
    <citation type="submission" date="2021-03" db="EMBL/GenBank/DDBJ databases">
        <title>Ottowia sp. 27C isolated from the cloaca of a Giant Asian pond turtle (Heosemys grandis).</title>
        <authorList>
            <person name="Spergser J."/>
            <person name="Busse H.-J."/>
        </authorList>
    </citation>
    <scope>NUCLEOTIDE SEQUENCE</scope>
    <source>
        <strain evidence="5">27C</strain>
    </source>
</reference>
<name>A0A975CHW7_9BURK</name>
<dbReference type="EMBL" id="CP071796">
    <property type="protein sequence ID" value="QTD46670.1"/>
    <property type="molecule type" value="Genomic_DNA"/>
</dbReference>
<dbReference type="KEGG" id="otd:J1M35_07290"/>
<dbReference type="GO" id="GO:0003841">
    <property type="term" value="F:1-acylglycerol-3-phosphate O-acyltransferase activity"/>
    <property type="evidence" value="ECO:0007669"/>
    <property type="project" value="TreeGrafter"/>
</dbReference>
<dbReference type="GO" id="GO:0006654">
    <property type="term" value="P:phosphatidic acid biosynthetic process"/>
    <property type="evidence" value="ECO:0007669"/>
    <property type="project" value="TreeGrafter"/>
</dbReference>
<keyword evidence="6" id="KW-1185">Reference proteome</keyword>
<gene>
    <name evidence="5" type="ORF">J1M35_07290</name>
</gene>
<evidence type="ECO:0000256" key="2">
    <source>
        <dbReference type="ARBA" id="ARBA00022679"/>
    </source>
</evidence>
<dbReference type="Pfam" id="PF01553">
    <property type="entry name" value="Acyltransferase"/>
    <property type="match status" value="1"/>
</dbReference>
<evidence type="ECO:0000313" key="5">
    <source>
        <dbReference type="EMBL" id="QTD46670.1"/>
    </source>
</evidence>
<proteinExistence type="predicted"/>
<dbReference type="InterPro" id="IPR002123">
    <property type="entry name" value="Plipid/glycerol_acylTrfase"/>
</dbReference>